<dbReference type="PANTHER" id="PTHR36439:SF1">
    <property type="entry name" value="DUF1697 DOMAIN-CONTAINING PROTEIN"/>
    <property type="match status" value="1"/>
</dbReference>
<dbReference type="RefSeq" id="WP_104527258.1">
    <property type="nucleotide sequence ID" value="NZ_POQT01000004.1"/>
</dbReference>
<dbReference type="SUPFAM" id="SSF160379">
    <property type="entry name" value="SP0830-like"/>
    <property type="match status" value="1"/>
</dbReference>
<dbReference type="Pfam" id="PF08002">
    <property type="entry name" value="DUF1697"/>
    <property type="match status" value="1"/>
</dbReference>
<sequence length="176" mass="19098">MTARYVALLRAVNLGATRRVSMPRLREVLTERGHGAVRTHLASGNVLLESPLPEVELAADVSAAIAEEFSLDVPVVVRTAQELAAVLAADPLGHVATDPSRYSVTFFPEPPAPERVAAAPSAEGGEYALRGRELYVWLPDGFQASAMGSWKWDRILGVAGTNRNWNTVRKLVELTR</sequence>
<dbReference type="Gene3D" id="3.30.70.1280">
    <property type="entry name" value="SP0830-like domains"/>
    <property type="match status" value="1"/>
</dbReference>
<dbReference type="OrthoDB" id="9806494at2"/>
<dbReference type="InterPro" id="IPR012545">
    <property type="entry name" value="DUF1697"/>
</dbReference>
<accession>A0A4Q7Y274</accession>
<dbReference type="Proteomes" id="UP000292507">
    <property type="component" value="Unassembled WGS sequence"/>
</dbReference>
<proteinExistence type="predicted"/>
<comment type="caution">
    <text evidence="1">The sequence shown here is derived from an EMBL/GenBank/DDBJ whole genome shotgun (WGS) entry which is preliminary data.</text>
</comment>
<name>A0A4Q7Y274_9ACTN</name>
<reference evidence="1 2" key="1">
    <citation type="submission" date="2019-02" db="EMBL/GenBank/DDBJ databases">
        <title>Sequencing the genomes of 1000 actinobacteria strains.</title>
        <authorList>
            <person name="Klenk H.-P."/>
        </authorList>
    </citation>
    <scope>NUCLEOTIDE SEQUENCE [LARGE SCALE GENOMIC DNA]</scope>
    <source>
        <strain evidence="1 2">DSM 44509</strain>
    </source>
</reference>
<evidence type="ECO:0000313" key="1">
    <source>
        <dbReference type="EMBL" id="RZU30897.1"/>
    </source>
</evidence>
<keyword evidence="2" id="KW-1185">Reference proteome</keyword>
<dbReference type="EMBL" id="SHKV01000001">
    <property type="protein sequence ID" value="RZU30897.1"/>
    <property type="molecule type" value="Genomic_DNA"/>
</dbReference>
<organism evidence="1 2">
    <name type="scientific">Blastococcus saxobsidens</name>
    <dbReference type="NCBI Taxonomy" id="138336"/>
    <lineage>
        <taxon>Bacteria</taxon>
        <taxon>Bacillati</taxon>
        <taxon>Actinomycetota</taxon>
        <taxon>Actinomycetes</taxon>
        <taxon>Geodermatophilales</taxon>
        <taxon>Geodermatophilaceae</taxon>
        <taxon>Blastococcus</taxon>
    </lineage>
</organism>
<dbReference type="PANTHER" id="PTHR36439">
    <property type="entry name" value="BLL4334 PROTEIN"/>
    <property type="match status" value="1"/>
</dbReference>
<dbReference type="AlphaFoldDB" id="A0A4Q7Y274"/>
<protein>
    <submittedName>
        <fullName evidence="1">Uncharacterized protein (DUF1697 family)</fullName>
    </submittedName>
</protein>
<dbReference type="PIRSF" id="PIRSF008502">
    <property type="entry name" value="UCP008502"/>
    <property type="match status" value="1"/>
</dbReference>
<evidence type="ECO:0000313" key="2">
    <source>
        <dbReference type="Proteomes" id="UP000292507"/>
    </source>
</evidence>
<gene>
    <name evidence="1" type="ORF">BKA19_0532</name>
</gene>